<evidence type="ECO:0000259" key="6">
    <source>
        <dbReference type="PROSITE" id="PS51686"/>
    </source>
</evidence>
<dbReference type="PRINTS" id="PR02008">
    <property type="entry name" value="RCMTFAMILY"/>
</dbReference>
<feature type="domain" description="SAM-dependent MTase RsmB/NOP-type" evidence="6">
    <location>
        <begin position="102"/>
        <end position="392"/>
    </location>
</feature>
<keyword evidence="2 5" id="KW-0808">Transferase</keyword>
<dbReference type="InterPro" id="IPR023267">
    <property type="entry name" value="RCMT"/>
</dbReference>
<dbReference type="RefSeq" id="WP_147090640.1">
    <property type="nucleotide sequence ID" value="NZ_BAABJD010000005.1"/>
</dbReference>
<feature type="binding site" evidence="5">
    <location>
        <position position="260"/>
    </location>
    <ligand>
        <name>S-adenosyl-L-methionine</name>
        <dbReference type="ChEBI" id="CHEBI:59789"/>
    </ligand>
</feature>
<dbReference type="PANTHER" id="PTHR22807">
    <property type="entry name" value="NOP2 YEAST -RELATED NOL1/NOP2/FMU SUN DOMAIN-CONTAINING"/>
    <property type="match status" value="1"/>
</dbReference>
<dbReference type="PANTHER" id="PTHR22807:SF53">
    <property type="entry name" value="RIBOSOMAL RNA SMALL SUBUNIT METHYLTRANSFERASE B-RELATED"/>
    <property type="match status" value="1"/>
</dbReference>
<evidence type="ECO:0000313" key="7">
    <source>
        <dbReference type="EMBL" id="QEA16561.1"/>
    </source>
</evidence>
<dbReference type="InterPro" id="IPR029063">
    <property type="entry name" value="SAM-dependent_MTases_sf"/>
</dbReference>
<evidence type="ECO:0000256" key="3">
    <source>
        <dbReference type="ARBA" id="ARBA00022691"/>
    </source>
</evidence>
<gene>
    <name evidence="7" type="ORF">FRF71_10695</name>
</gene>
<dbReference type="InterPro" id="IPR001678">
    <property type="entry name" value="MeTrfase_RsmB-F_NOP2_dom"/>
</dbReference>
<evidence type="ECO:0000256" key="4">
    <source>
        <dbReference type="ARBA" id="ARBA00022884"/>
    </source>
</evidence>
<name>A0A5B8S4X3_9SPHN</name>
<dbReference type="GO" id="GO:0003723">
    <property type="term" value="F:RNA binding"/>
    <property type="evidence" value="ECO:0007669"/>
    <property type="project" value="UniProtKB-UniRule"/>
</dbReference>
<dbReference type="PROSITE" id="PS51686">
    <property type="entry name" value="SAM_MT_RSMB_NOP"/>
    <property type="match status" value="1"/>
</dbReference>
<feature type="binding site" evidence="5">
    <location>
        <position position="233"/>
    </location>
    <ligand>
        <name>S-adenosyl-L-methionine</name>
        <dbReference type="ChEBI" id="CHEBI:59789"/>
    </ligand>
</feature>
<dbReference type="EMBL" id="CP042345">
    <property type="protein sequence ID" value="QEA16561.1"/>
    <property type="molecule type" value="Genomic_DNA"/>
</dbReference>
<keyword evidence="3 5" id="KW-0949">S-adenosyl-L-methionine</keyword>
<dbReference type="SUPFAM" id="SSF53335">
    <property type="entry name" value="S-adenosyl-L-methionine-dependent methyltransferases"/>
    <property type="match status" value="1"/>
</dbReference>
<dbReference type="Pfam" id="PF01189">
    <property type="entry name" value="Methyltr_RsmB-F"/>
    <property type="match status" value="1"/>
</dbReference>
<feature type="active site" description="Nucleophile" evidence="5">
    <location>
        <position position="334"/>
    </location>
</feature>
<protein>
    <submittedName>
        <fullName evidence="7">RsmB/NOP family class I SAM-dependent RNA methyltransferase</fullName>
    </submittedName>
</protein>
<organism evidence="7 8">
    <name type="scientific">Novosphingobium ginsenosidimutans</name>
    <dbReference type="NCBI Taxonomy" id="1176536"/>
    <lineage>
        <taxon>Bacteria</taxon>
        <taxon>Pseudomonadati</taxon>
        <taxon>Pseudomonadota</taxon>
        <taxon>Alphaproteobacteria</taxon>
        <taxon>Sphingomonadales</taxon>
        <taxon>Sphingomonadaceae</taxon>
        <taxon>Novosphingobium</taxon>
    </lineage>
</organism>
<dbReference type="Proteomes" id="UP000321172">
    <property type="component" value="Chromosome"/>
</dbReference>
<dbReference type="CDD" id="cd02440">
    <property type="entry name" value="AdoMet_MTases"/>
    <property type="match status" value="1"/>
</dbReference>
<evidence type="ECO:0000256" key="5">
    <source>
        <dbReference type="PROSITE-ProRule" id="PRU01023"/>
    </source>
</evidence>
<feature type="binding site" evidence="5">
    <location>
        <position position="281"/>
    </location>
    <ligand>
        <name>S-adenosyl-L-methionine</name>
        <dbReference type="ChEBI" id="CHEBI:59789"/>
    </ligand>
</feature>
<evidence type="ECO:0000313" key="8">
    <source>
        <dbReference type="Proteomes" id="UP000321172"/>
    </source>
</evidence>
<keyword evidence="1 5" id="KW-0489">Methyltransferase</keyword>
<dbReference type="GO" id="GO:0001510">
    <property type="term" value="P:RNA methylation"/>
    <property type="evidence" value="ECO:0007669"/>
    <property type="project" value="InterPro"/>
</dbReference>
<dbReference type="GO" id="GO:0008173">
    <property type="term" value="F:RNA methyltransferase activity"/>
    <property type="evidence" value="ECO:0007669"/>
    <property type="project" value="InterPro"/>
</dbReference>
<reference evidence="7 8" key="1">
    <citation type="journal article" date="2013" name="J. Microbiol. Biotechnol.">
        <title>Novosphingobium ginsenosidimutans sp. nov., with the ability to convert ginsenoside.</title>
        <authorList>
            <person name="Kim J.K."/>
            <person name="He D."/>
            <person name="Liu Q.M."/>
            <person name="Park H.Y."/>
            <person name="Jung M.S."/>
            <person name="Yoon M.H."/>
            <person name="Kim S.C."/>
            <person name="Im W.T."/>
        </authorList>
    </citation>
    <scope>NUCLEOTIDE SEQUENCE [LARGE SCALE GENOMIC DNA]</scope>
    <source>
        <strain evidence="7 8">FW-6</strain>
    </source>
</reference>
<dbReference type="InterPro" id="IPR049560">
    <property type="entry name" value="MeTrfase_RsmB-F_NOP2_cat"/>
</dbReference>
<sequence length="392" mass="41129">MTPGARVQAAIEILDLVIAAARANGAPADRIVGEWFRTRRFAGSKDRRAVRDLVYAAIRACGPVPISGRAAMLRLAQDDPSLAGLFDGQGHAPAPIAAEEPVAAGGVAPPWLERALAESDISGDQAQALLARAPLDLRVNTLKADRATLALPQPGEPGLAPQSLRLPHGTQVESWEAYTTGQIEVQDIGSQLVCAALGAQPGELVIDLCAGAGGKTLALAAAMDNRGRLIATDTDRARLSRLEPRAWRAGVTIAETRLLDPGREAEALADLAGQADAVLVDAPCSGTGTWRRSPEGRWRLTPDQLARYAAVQARLLDLAASLLRPDGRLGFVTCSLLDVEGAGQAAGFLARHPDWSAQELHLAAGTSRGPGVRLAPGRDGTDGFFVACFRKT</sequence>
<evidence type="ECO:0000256" key="2">
    <source>
        <dbReference type="ARBA" id="ARBA00022679"/>
    </source>
</evidence>
<dbReference type="OrthoDB" id="9810297at2"/>
<comment type="caution">
    <text evidence="5">Lacks conserved residue(s) required for the propagation of feature annotation.</text>
</comment>
<dbReference type="AlphaFoldDB" id="A0A5B8S4X3"/>
<accession>A0A5B8S4X3</accession>
<dbReference type="Gene3D" id="3.40.50.150">
    <property type="entry name" value="Vaccinia Virus protein VP39"/>
    <property type="match status" value="1"/>
</dbReference>
<proteinExistence type="inferred from homology"/>
<keyword evidence="4 5" id="KW-0694">RNA-binding</keyword>
<dbReference type="KEGG" id="ngf:FRF71_10695"/>
<keyword evidence="8" id="KW-1185">Reference proteome</keyword>
<comment type="similarity">
    <text evidence="5">Belongs to the class I-like SAM-binding methyltransferase superfamily. RsmB/NOP family.</text>
</comment>
<evidence type="ECO:0000256" key="1">
    <source>
        <dbReference type="ARBA" id="ARBA00022603"/>
    </source>
</evidence>